<keyword evidence="1" id="KW-0812">Transmembrane</keyword>
<feature type="transmembrane region" description="Helical" evidence="1">
    <location>
        <begin position="97"/>
        <end position="118"/>
    </location>
</feature>
<dbReference type="RefSeq" id="WP_097012011.1">
    <property type="nucleotide sequence ID" value="NZ_LT907975.1"/>
</dbReference>
<dbReference type="KEGG" id="pprf:DPRO_2187"/>
<feature type="signal peptide" evidence="2">
    <location>
        <begin position="1"/>
        <end position="27"/>
    </location>
</feature>
<evidence type="ECO:0000313" key="4">
    <source>
        <dbReference type="Proteomes" id="UP000219215"/>
    </source>
</evidence>
<dbReference type="Proteomes" id="UP000219215">
    <property type="component" value="Chromosome DPRO"/>
</dbReference>
<gene>
    <name evidence="3" type="ORF">DPRO_2187</name>
</gene>
<dbReference type="NCBIfam" id="NF033919">
    <property type="entry name" value="PA2779_fam"/>
    <property type="match status" value="1"/>
</dbReference>
<dbReference type="OrthoDB" id="7651521at2"/>
<evidence type="ECO:0000256" key="1">
    <source>
        <dbReference type="SAM" id="Phobius"/>
    </source>
</evidence>
<dbReference type="Pfam" id="PF20332">
    <property type="entry name" value="DUF6627"/>
    <property type="match status" value="1"/>
</dbReference>
<reference evidence="4" key="1">
    <citation type="submission" date="2017-09" db="EMBL/GenBank/DDBJ databases">
        <authorList>
            <person name="Regsiter A."/>
            <person name="William W."/>
        </authorList>
    </citation>
    <scope>NUCLEOTIDE SEQUENCE [LARGE SCALE GENOMIC DNA]</scope>
    <source>
        <strain evidence="4">500-1</strain>
    </source>
</reference>
<proteinExistence type="predicted"/>
<keyword evidence="4" id="KW-1185">Reference proteome</keyword>
<dbReference type="InterPro" id="IPR046735">
    <property type="entry name" value="PA2779-like"/>
</dbReference>
<accession>A0A2C8F8Y7</accession>
<keyword evidence="1" id="KW-0472">Membrane</keyword>
<sequence length="133" mass="14310">MFNRFNRFVCMAVIMSLVMLNVSVPMAKAAMISTETSISASMNEENRAVVQDFFERSDLRQALESHGIDVDEAQARVDALSDAEVAQLAQQIEEMPAGAGALGTIVGAAVLIFVILLITDIAGATDVFPFVNK</sequence>
<feature type="chain" id="PRO_5012971247" description="PA2779 family protein" evidence="2">
    <location>
        <begin position="28"/>
        <end position="133"/>
    </location>
</feature>
<organism evidence="3 4">
    <name type="scientific">Pseudodesulfovibrio profundus</name>
    <dbReference type="NCBI Taxonomy" id="57320"/>
    <lineage>
        <taxon>Bacteria</taxon>
        <taxon>Pseudomonadati</taxon>
        <taxon>Thermodesulfobacteriota</taxon>
        <taxon>Desulfovibrionia</taxon>
        <taxon>Desulfovibrionales</taxon>
        <taxon>Desulfovibrionaceae</taxon>
    </lineage>
</organism>
<evidence type="ECO:0008006" key="5">
    <source>
        <dbReference type="Google" id="ProtNLM"/>
    </source>
</evidence>
<dbReference type="PIRSF" id="PIRSF029543">
    <property type="entry name" value="UCP029543"/>
    <property type="match status" value="1"/>
</dbReference>
<dbReference type="EMBL" id="LT907975">
    <property type="protein sequence ID" value="SOB59090.1"/>
    <property type="molecule type" value="Genomic_DNA"/>
</dbReference>
<keyword evidence="2" id="KW-0732">Signal</keyword>
<evidence type="ECO:0000313" key="3">
    <source>
        <dbReference type="EMBL" id="SOB59090.1"/>
    </source>
</evidence>
<dbReference type="InterPro" id="IPR016924">
    <property type="entry name" value="UCP029543"/>
</dbReference>
<keyword evidence="1" id="KW-1133">Transmembrane helix</keyword>
<evidence type="ECO:0000256" key="2">
    <source>
        <dbReference type="SAM" id="SignalP"/>
    </source>
</evidence>
<dbReference type="AlphaFoldDB" id="A0A2C8F8Y7"/>
<protein>
    <recommendedName>
        <fullName evidence="5">PA2779 family protein</fullName>
    </recommendedName>
</protein>
<name>A0A2C8F8Y7_9BACT</name>